<evidence type="ECO:0000313" key="1">
    <source>
        <dbReference type="EMBL" id="MBA0829774.1"/>
    </source>
</evidence>
<name>A0A7J9J7B2_9ROSI</name>
<gene>
    <name evidence="1" type="ORF">Goarm_014356</name>
</gene>
<dbReference type="EMBL" id="JABFAE010000006">
    <property type="protein sequence ID" value="MBA0829774.1"/>
    <property type="molecule type" value="Genomic_DNA"/>
</dbReference>
<dbReference type="Proteomes" id="UP000593575">
    <property type="component" value="Unassembled WGS sequence"/>
</dbReference>
<proteinExistence type="predicted"/>
<comment type="caution">
    <text evidence="1">The sequence shown here is derived from an EMBL/GenBank/DDBJ whole genome shotgun (WGS) entry which is preliminary data.</text>
</comment>
<reference evidence="1 2" key="1">
    <citation type="journal article" date="2019" name="Genome Biol. Evol.">
        <title>Insights into the evolution of the New World diploid cottons (Gossypium, subgenus Houzingenia) based on genome sequencing.</title>
        <authorList>
            <person name="Grover C.E."/>
            <person name="Arick M.A. 2nd"/>
            <person name="Thrash A."/>
            <person name="Conover J.L."/>
            <person name="Sanders W.S."/>
            <person name="Peterson D.G."/>
            <person name="Frelichowski J.E."/>
            <person name="Scheffler J.A."/>
            <person name="Scheffler B.E."/>
            <person name="Wendel J.F."/>
        </authorList>
    </citation>
    <scope>NUCLEOTIDE SEQUENCE [LARGE SCALE GENOMIC DNA]</scope>
    <source>
        <strain evidence="1">6</strain>
        <tissue evidence="1">Leaf</tissue>
    </source>
</reference>
<accession>A0A7J9J7B2</accession>
<organism evidence="1 2">
    <name type="scientific">Gossypium armourianum</name>
    <dbReference type="NCBI Taxonomy" id="34283"/>
    <lineage>
        <taxon>Eukaryota</taxon>
        <taxon>Viridiplantae</taxon>
        <taxon>Streptophyta</taxon>
        <taxon>Embryophyta</taxon>
        <taxon>Tracheophyta</taxon>
        <taxon>Spermatophyta</taxon>
        <taxon>Magnoliopsida</taxon>
        <taxon>eudicotyledons</taxon>
        <taxon>Gunneridae</taxon>
        <taxon>Pentapetalae</taxon>
        <taxon>rosids</taxon>
        <taxon>malvids</taxon>
        <taxon>Malvales</taxon>
        <taxon>Malvaceae</taxon>
        <taxon>Malvoideae</taxon>
        <taxon>Gossypium</taxon>
    </lineage>
</organism>
<evidence type="ECO:0000313" key="2">
    <source>
        <dbReference type="Proteomes" id="UP000593575"/>
    </source>
</evidence>
<dbReference type="AlphaFoldDB" id="A0A7J9J7B2"/>
<sequence length="33" mass="4166">MERYRRNEDEEYRQLIDVDVEREEECGICMELN</sequence>
<protein>
    <submittedName>
        <fullName evidence="1">Uncharacterized protein</fullName>
    </submittedName>
</protein>
<keyword evidence="2" id="KW-1185">Reference proteome</keyword>
<feature type="non-terminal residue" evidence="1">
    <location>
        <position position="33"/>
    </location>
</feature>